<proteinExistence type="inferred from homology"/>
<dbReference type="GO" id="GO:0009253">
    <property type="term" value="P:peptidoglycan catabolic process"/>
    <property type="evidence" value="ECO:0007669"/>
    <property type="project" value="InterPro"/>
</dbReference>
<dbReference type="SMART" id="SM00641">
    <property type="entry name" value="Glyco_25"/>
    <property type="match status" value="1"/>
</dbReference>
<dbReference type="GO" id="GO:0003796">
    <property type="term" value="F:lysozyme activity"/>
    <property type="evidence" value="ECO:0007669"/>
    <property type="project" value="InterPro"/>
</dbReference>
<dbReference type="PROSITE" id="PS51904">
    <property type="entry name" value="GLYCOSYL_HYDROL_F25_2"/>
    <property type="match status" value="1"/>
</dbReference>
<accession>A0A2V1N525</accession>
<protein>
    <submittedName>
        <fullName evidence="4">Autolysin</fullName>
    </submittedName>
</protein>
<evidence type="ECO:0000313" key="4">
    <source>
        <dbReference type="EMBL" id="PWG00946.1"/>
    </source>
</evidence>
<dbReference type="GO" id="GO:0016998">
    <property type="term" value="P:cell wall macromolecule catabolic process"/>
    <property type="evidence" value="ECO:0007669"/>
    <property type="project" value="InterPro"/>
</dbReference>
<dbReference type="Proteomes" id="UP000245080">
    <property type="component" value="Unassembled WGS sequence"/>
</dbReference>
<dbReference type="InterPro" id="IPR002053">
    <property type="entry name" value="Glyco_hydro_25"/>
</dbReference>
<keyword evidence="3" id="KW-0326">Glycosidase</keyword>
<evidence type="ECO:0000256" key="1">
    <source>
        <dbReference type="ARBA" id="ARBA00010646"/>
    </source>
</evidence>
<dbReference type="OrthoDB" id="2312598at2"/>
<comment type="caution">
    <text evidence="4">The sequence shown here is derived from an EMBL/GenBank/DDBJ whole genome shotgun (WGS) entry which is preliminary data.</text>
</comment>
<evidence type="ECO:0000313" key="5">
    <source>
        <dbReference type="Proteomes" id="UP000245080"/>
    </source>
</evidence>
<evidence type="ECO:0000256" key="3">
    <source>
        <dbReference type="ARBA" id="ARBA00023295"/>
    </source>
</evidence>
<gene>
    <name evidence="4" type="ORF">DCM90_01860</name>
</gene>
<evidence type="ECO:0000256" key="2">
    <source>
        <dbReference type="ARBA" id="ARBA00022801"/>
    </source>
</evidence>
<dbReference type="PANTHER" id="PTHR34135">
    <property type="entry name" value="LYSOZYME"/>
    <property type="match status" value="1"/>
</dbReference>
<comment type="similarity">
    <text evidence="1">Belongs to the glycosyl hydrolase 25 family.</text>
</comment>
<sequence length="274" mass="30335">MSKIVIDVSSYQDSTQSFFQNLYKNGARGLMVKLTEGTNYLNPKAGAQVSNGLKVFGAVGVYHFFHGAATAEANYFLKQVQAFGLDKTTVLAIDVEASDLPTSTTSSVNAFIAILKKNGYEHVITYTSSSWLQSKRVDYNLLADKHIWVASYGVDQPGVDHANAWQFTDNFYGVDASYDFDGSLMGTSTSSPSPSESDSYWGKAGLYQVKSKMVWGYQDKAFKQSKHTRWAKGSQFYAVPVKYGDIYRLKTLVGSDKAQEAYVTANKDFVEYKG</sequence>
<dbReference type="InterPro" id="IPR018077">
    <property type="entry name" value="Glyco_hydro_fam25_subgr"/>
</dbReference>
<dbReference type="Gene3D" id="3.20.20.80">
    <property type="entry name" value="Glycosidases"/>
    <property type="match status" value="1"/>
</dbReference>
<reference evidence="4 5" key="1">
    <citation type="journal article" date="2018" name="Int. J. Syst. Evol. Microbiol.">
        <title>Lactobacillus bambusae sp. nov., isolated from a traditional fermented Ma-bamboo shoots of Taiwan.</title>
        <authorList>
            <person name="Wang L.-T."/>
        </authorList>
    </citation>
    <scope>NUCLEOTIDE SEQUENCE [LARGE SCALE GENOMIC DNA]</scope>
    <source>
        <strain evidence="4 5">BS-W1</strain>
    </source>
</reference>
<dbReference type="SUPFAM" id="SSF51445">
    <property type="entry name" value="(Trans)glycosidases"/>
    <property type="match status" value="1"/>
</dbReference>
<dbReference type="EMBL" id="QCXQ01000001">
    <property type="protein sequence ID" value="PWG00946.1"/>
    <property type="molecule type" value="Genomic_DNA"/>
</dbReference>
<keyword evidence="5" id="KW-1185">Reference proteome</keyword>
<dbReference type="GO" id="GO:0016052">
    <property type="term" value="P:carbohydrate catabolic process"/>
    <property type="evidence" value="ECO:0007669"/>
    <property type="project" value="TreeGrafter"/>
</dbReference>
<dbReference type="RefSeq" id="WP_109249659.1">
    <property type="nucleotide sequence ID" value="NZ_QCXQ01000001.1"/>
</dbReference>
<name>A0A2V1N525_9LACO</name>
<dbReference type="Pfam" id="PF01183">
    <property type="entry name" value="Glyco_hydro_25"/>
    <property type="match status" value="1"/>
</dbReference>
<dbReference type="PANTHER" id="PTHR34135:SF2">
    <property type="entry name" value="LYSOZYME"/>
    <property type="match status" value="1"/>
</dbReference>
<dbReference type="AlphaFoldDB" id="A0A2V1N525"/>
<dbReference type="InterPro" id="IPR017853">
    <property type="entry name" value="GH"/>
</dbReference>
<organism evidence="4 5">
    <name type="scientific">Levilactobacillus bambusae</name>
    <dbReference type="NCBI Taxonomy" id="2024736"/>
    <lineage>
        <taxon>Bacteria</taxon>
        <taxon>Bacillati</taxon>
        <taxon>Bacillota</taxon>
        <taxon>Bacilli</taxon>
        <taxon>Lactobacillales</taxon>
        <taxon>Lactobacillaceae</taxon>
        <taxon>Levilactobacillus</taxon>
    </lineage>
</organism>
<keyword evidence="2" id="KW-0378">Hydrolase</keyword>